<organism evidence="3 4">
    <name type="scientific">Streptomyces globisporus</name>
    <dbReference type="NCBI Taxonomy" id="1908"/>
    <lineage>
        <taxon>Bacteria</taxon>
        <taxon>Bacillati</taxon>
        <taxon>Actinomycetota</taxon>
        <taxon>Actinomycetes</taxon>
        <taxon>Kitasatosporales</taxon>
        <taxon>Streptomycetaceae</taxon>
        <taxon>Streptomyces</taxon>
    </lineage>
</organism>
<comment type="caution">
    <text evidence="3">The sequence shown here is derived from an EMBL/GenBank/DDBJ whole genome shotgun (WGS) entry which is preliminary data.</text>
</comment>
<evidence type="ECO:0000256" key="1">
    <source>
        <dbReference type="SAM" id="MobiDB-lite"/>
    </source>
</evidence>
<feature type="domain" description="Transposase Helix-turn-helix" evidence="2">
    <location>
        <begin position="77"/>
        <end position="113"/>
    </location>
</feature>
<dbReference type="EMBL" id="QWFA01000096">
    <property type="protein sequence ID" value="ROV67045.1"/>
    <property type="molecule type" value="Genomic_DNA"/>
</dbReference>
<dbReference type="Pfam" id="PF13613">
    <property type="entry name" value="HTH_Tnp_4"/>
    <property type="match status" value="1"/>
</dbReference>
<reference evidence="3 4" key="1">
    <citation type="submission" date="2018-08" db="EMBL/GenBank/DDBJ databases">
        <title>Streptomyces globisporus 1912-4Crt, whole genome shotgun sequence.</title>
        <authorList>
            <person name="Matselyukh B."/>
        </authorList>
    </citation>
    <scope>NUCLEOTIDE SEQUENCE [LARGE SCALE GENOMIC DNA]</scope>
    <source>
        <strain evidence="3 4">1912-4Crt</strain>
    </source>
</reference>
<dbReference type="Proteomes" id="UP000285596">
    <property type="component" value="Unassembled WGS sequence"/>
</dbReference>
<feature type="region of interest" description="Disordered" evidence="1">
    <location>
        <begin position="49"/>
        <end position="69"/>
    </location>
</feature>
<evidence type="ECO:0000313" key="3">
    <source>
        <dbReference type="EMBL" id="ROV67045.1"/>
    </source>
</evidence>
<protein>
    <submittedName>
        <fullName evidence="3">Transposase family protein</fullName>
    </submittedName>
</protein>
<accession>A0A423UXH6</accession>
<gene>
    <name evidence="3" type="ORF">D3105_18950</name>
</gene>
<dbReference type="AlphaFoldDB" id="A0A423UXH6"/>
<dbReference type="InterPro" id="IPR027805">
    <property type="entry name" value="Transposase_HTH_dom"/>
</dbReference>
<proteinExistence type="predicted"/>
<sequence>MMVSWAGSLVKPLGDEWFRPREPSPPGASHAFLSVQDRRVLLRPVLPLGSDAGGPPTSWHPPTKAERQLPGPVGPAHLRCGHTCVQLAAGFGVGATTTYRYIAEAVNALAALAPDLAAAVRTAAHKAFVILAGTLPPIGLGVVQLGRATGVLTPP</sequence>
<name>A0A423UXH6_STRGL</name>
<evidence type="ECO:0000259" key="2">
    <source>
        <dbReference type="Pfam" id="PF13613"/>
    </source>
</evidence>
<evidence type="ECO:0000313" key="4">
    <source>
        <dbReference type="Proteomes" id="UP000285596"/>
    </source>
</evidence>